<dbReference type="Pfam" id="PF17820">
    <property type="entry name" value="PDZ_6"/>
    <property type="match status" value="2"/>
</dbReference>
<accession>A0A0R2SEX1</accession>
<feature type="transmembrane region" description="Helical" evidence="11">
    <location>
        <begin position="12"/>
        <end position="33"/>
    </location>
</feature>
<keyword evidence="7 11" id="KW-0862">Zinc</keyword>
<dbReference type="GO" id="GO:0006508">
    <property type="term" value="P:proteolysis"/>
    <property type="evidence" value="ECO:0007669"/>
    <property type="project" value="UniProtKB-KW"/>
</dbReference>
<dbReference type="Gene3D" id="2.30.42.10">
    <property type="match status" value="2"/>
</dbReference>
<keyword evidence="4" id="KW-0645">Protease</keyword>
<dbReference type="SMART" id="SM00228">
    <property type="entry name" value="PDZ"/>
    <property type="match status" value="2"/>
</dbReference>
<evidence type="ECO:0000313" key="14">
    <source>
        <dbReference type="Proteomes" id="UP000051934"/>
    </source>
</evidence>
<name>A0A0R2SEX1_9GAMM</name>
<keyword evidence="10 11" id="KW-0472">Membrane</keyword>
<proteinExistence type="inferred from homology"/>
<keyword evidence="6 11" id="KW-0378">Hydrolase</keyword>
<dbReference type="Pfam" id="PF02163">
    <property type="entry name" value="Peptidase_M50"/>
    <property type="match status" value="1"/>
</dbReference>
<evidence type="ECO:0000256" key="1">
    <source>
        <dbReference type="ARBA" id="ARBA00001947"/>
    </source>
</evidence>
<evidence type="ECO:0000256" key="2">
    <source>
        <dbReference type="ARBA" id="ARBA00004141"/>
    </source>
</evidence>
<feature type="transmembrane region" description="Helical" evidence="11">
    <location>
        <begin position="440"/>
        <end position="459"/>
    </location>
</feature>
<dbReference type="PANTHER" id="PTHR42837:SF2">
    <property type="entry name" value="MEMBRANE METALLOPROTEASE ARASP2, CHLOROPLASTIC-RELATED"/>
    <property type="match status" value="1"/>
</dbReference>
<evidence type="ECO:0000256" key="7">
    <source>
        <dbReference type="ARBA" id="ARBA00022833"/>
    </source>
</evidence>
<evidence type="ECO:0000256" key="4">
    <source>
        <dbReference type="ARBA" id="ARBA00022670"/>
    </source>
</evidence>
<dbReference type="SUPFAM" id="SSF50156">
    <property type="entry name" value="PDZ domain-like"/>
    <property type="match status" value="2"/>
</dbReference>
<feature type="transmembrane region" description="Helical" evidence="11">
    <location>
        <begin position="112"/>
        <end position="133"/>
    </location>
</feature>
<gene>
    <name evidence="13" type="ORF">ABR69_07570</name>
</gene>
<dbReference type="InterPro" id="IPR001478">
    <property type="entry name" value="PDZ"/>
</dbReference>
<comment type="cofactor">
    <cofactor evidence="1 11">
        <name>Zn(2+)</name>
        <dbReference type="ChEBI" id="CHEBI:29105"/>
    </cofactor>
</comment>
<dbReference type="InterPro" id="IPR004387">
    <property type="entry name" value="Pept_M50_Zn"/>
</dbReference>
<dbReference type="PROSITE" id="PS50106">
    <property type="entry name" value="PDZ"/>
    <property type="match status" value="1"/>
</dbReference>
<comment type="caution">
    <text evidence="13">The sequence shown here is derived from an EMBL/GenBank/DDBJ whole genome shotgun (WGS) entry which is preliminary data.</text>
</comment>
<dbReference type="InterPro" id="IPR036034">
    <property type="entry name" value="PDZ_sf"/>
</dbReference>
<dbReference type="GO" id="GO:0016020">
    <property type="term" value="C:membrane"/>
    <property type="evidence" value="ECO:0007669"/>
    <property type="project" value="UniProtKB-SubCell"/>
</dbReference>
<evidence type="ECO:0000256" key="8">
    <source>
        <dbReference type="ARBA" id="ARBA00022989"/>
    </source>
</evidence>
<evidence type="ECO:0000256" key="11">
    <source>
        <dbReference type="RuleBase" id="RU362031"/>
    </source>
</evidence>
<dbReference type="GO" id="GO:0004222">
    <property type="term" value="F:metalloendopeptidase activity"/>
    <property type="evidence" value="ECO:0007669"/>
    <property type="project" value="InterPro"/>
</dbReference>
<evidence type="ECO:0000256" key="5">
    <source>
        <dbReference type="ARBA" id="ARBA00022692"/>
    </source>
</evidence>
<dbReference type="AlphaFoldDB" id="A0A0R2SEX1"/>
<dbReference type="GO" id="GO:0046872">
    <property type="term" value="F:metal ion binding"/>
    <property type="evidence" value="ECO:0007669"/>
    <property type="project" value="UniProtKB-KW"/>
</dbReference>
<reference evidence="13 14" key="1">
    <citation type="submission" date="2015-10" db="EMBL/GenBank/DDBJ databases">
        <title>Metagenome-Assembled Genomes uncover a global brackish microbiome.</title>
        <authorList>
            <person name="Hugerth L.W."/>
            <person name="Larsson J."/>
            <person name="Alneberg J."/>
            <person name="Lindh M.V."/>
            <person name="Legrand C."/>
            <person name="Pinhassi J."/>
            <person name="Andersson A.F."/>
        </authorList>
    </citation>
    <scope>NUCLEOTIDE SEQUENCE [LARGE SCALE GENOMIC DNA]</scope>
    <source>
        <strain evidence="13">BACL4 MAG-120507-bin80</strain>
    </source>
</reference>
<evidence type="ECO:0000256" key="10">
    <source>
        <dbReference type="ARBA" id="ARBA00023136"/>
    </source>
</evidence>
<dbReference type="Proteomes" id="UP000051934">
    <property type="component" value="Unassembled WGS sequence"/>
</dbReference>
<keyword evidence="11" id="KW-0479">Metal-binding</keyword>
<feature type="transmembrane region" description="Helical" evidence="11">
    <location>
        <begin position="391"/>
        <end position="411"/>
    </location>
</feature>
<dbReference type="CDD" id="cd06163">
    <property type="entry name" value="S2P-M50_PDZ_RseP-like"/>
    <property type="match status" value="2"/>
</dbReference>
<keyword evidence="9 11" id="KW-0482">Metalloprotease</keyword>
<dbReference type="InterPro" id="IPR041489">
    <property type="entry name" value="PDZ_6"/>
</dbReference>
<dbReference type="PANTHER" id="PTHR42837">
    <property type="entry name" value="REGULATOR OF SIGMA-E PROTEASE RSEP"/>
    <property type="match status" value="1"/>
</dbReference>
<feature type="domain" description="PDZ" evidence="12">
    <location>
        <begin position="141"/>
        <end position="171"/>
    </location>
</feature>
<dbReference type="NCBIfam" id="TIGR00054">
    <property type="entry name" value="RIP metalloprotease RseP"/>
    <property type="match status" value="1"/>
</dbReference>
<protein>
    <recommendedName>
        <fullName evidence="11">Zinc metalloprotease</fullName>
        <ecNumber evidence="11">3.4.24.-</ecNumber>
    </recommendedName>
</protein>
<evidence type="ECO:0000256" key="9">
    <source>
        <dbReference type="ARBA" id="ARBA00023049"/>
    </source>
</evidence>
<keyword evidence="8 11" id="KW-1133">Transmembrane helix</keyword>
<organism evidence="13 14">
    <name type="scientific">OM182 bacterium BACL3 MAG-120507-bin80</name>
    <dbReference type="NCBI Taxonomy" id="1655577"/>
    <lineage>
        <taxon>Bacteria</taxon>
        <taxon>Pseudomonadati</taxon>
        <taxon>Pseudomonadota</taxon>
        <taxon>Gammaproteobacteria</taxon>
        <taxon>OMG group</taxon>
        <taxon>OM182 clade</taxon>
    </lineage>
</organism>
<keyword evidence="5 11" id="KW-0812">Transmembrane</keyword>
<evidence type="ECO:0000256" key="6">
    <source>
        <dbReference type="ARBA" id="ARBA00022801"/>
    </source>
</evidence>
<comment type="subcellular location">
    <subcellularLocation>
        <location evidence="2">Membrane</location>
        <topology evidence="2">Multi-pass membrane protein</topology>
    </subcellularLocation>
</comment>
<evidence type="ECO:0000256" key="3">
    <source>
        <dbReference type="ARBA" id="ARBA00007931"/>
    </source>
</evidence>
<dbReference type="InterPro" id="IPR008915">
    <property type="entry name" value="Peptidase_M50"/>
</dbReference>
<evidence type="ECO:0000313" key="13">
    <source>
        <dbReference type="EMBL" id="KRO71155.1"/>
    </source>
</evidence>
<evidence type="ECO:0000259" key="12">
    <source>
        <dbReference type="PROSITE" id="PS50106"/>
    </source>
</evidence>
<dbReference type="EC" id="3.4.24.-" evidence="11"/>
<sequence>MIENIIEITTSVLALLVTLGILVTVHEFGHFWVARRCGVKVLKFSIGFGKAVKTWVGKDGVEYVIAPIPLGGYVRMLGQEDTSVPDAEAVPAEDRSKSFAAKSVWQRMAISAAGPAANFLLAIVIFWIINIAYGTSGVAPIISSVVEGSVAERAGLESGDEILAVDGEPTLIWQQVALQLIGRMGESGSVTFSVKGAESSAARDVSVPILGFMADSTEPRPLKALGITQIDIPAVIDKLVEGQAGDQAGLLAGDRIVSVAGQRVDGWSQWVEIIRASPELALIVAVERGDQLIELSLTPALTELPDGSKIGIIGAYVQQVDYDALVPREMRREVKYNAASAIMPAITETYEKSVFVLASIKKMIVGLISVKNINGPITIAQVAGETASYGLNVYLGFLALLSISLGVMNLMPIPILDGGHILYNLIEIVTRRPVPEKVQAFGLQIGLLLISGIMVLAVYNDVTRLL</sequence>
<comment type="similarity">
    <text evidence="3 11">Belongs to the peptidase M50B family.</text>
</comment>
<dbReference type="EMBL" id="LIBB01000231">
    <property type="protein sequence ID" value="KRO71155.1"/>
    <property type="molecule type" value="Genomic_DNA"/>
</dbReference>